<keyword evidence="3" id="KW-1185">Reference proteome</keyword>
<dbReference type="Proteomes" id="UP000579523">
    <property type="component" value="Unassembled WGS sequence"/>
</dbReference>
<feature type="compositionally biased region" description="Low complexity" evidence="1">
    <location>
        <begin position="250"/>
        <end position="270"/>
    </location>
</feature>
<feature type="region of interest" description="Disordered" evidence="1">
    <location>
        <begin position="164"/>
        <end position="325"/>
    </location>
</feature>
<organism evidence="2 3">
    <name type="scientific">Streptomyces griseomycini</name>
    <dbReference type="NCBI Taxonomy" id="66895"/>
    <lineage>
        <taxon>Bacteria</taxon>
        <taxon>Bacillati</taxon>
        <taxon>Actinomycetota</taxon>
        <taxon>Actinomycetes</taxon>
        <taxon>Kitasatosporales</taxon>
        <taxon>Streptomycetaceae</taxon>
        <taxon>Streptomyces</taxon>
    </lineage>
</organism>
<feature type="compositionally biased region" description="Basic and acidic residues" evidence="1">
    <location>
        <begin position="306"/>
        <end position="325"/>
    </location>
</feature>
<evidence type="ECO:0000313" key="3">
    <source>
        <dbReference type="Proteomes" id="UP000579523"/>
    </source>
</evidence>
<dbReference type="AlphaFoldDB" id="A0A7W7PQB5"/>
<proteinExistence type="predicted"/>
<feature type="compositionally biased region" description="Low complexity" evidence="1">
    <location>
        <begin position="57"/>
        <end position="72"/>
    </location>
</feature>
<feature type="compositionally biased region" description="Pro residues" evidence="1">
    <location>
        <begin position="179"/>
        <end position="203"/>
    </location>
</feature>
<dbReference type="RefSeq" id="WP_184818288.1">
    <property type="nucleotide sequence ID" value="NZ_JACHJI010000002.1"/>
</dbReference>
<protein>
    <submittedName>
        <fullName evidence="2">Uncharacterized protein</fullName>
    </submittedName>
</protein>
<reference evidence="2 3" key="1">
    <citation type="submission" date="2020-08" db="EMBL/GenBank/DDBJ databases">
        <title>Genomic Encyclopedia of Type Strains, Phase III (KMG-III): the genomes of soil and plant-associated and newly described type strains.</title>
        <authorList>
            <person name="Whitman W."/>
        </authorList>
    </citation>
    <scope>NUCLEOTIDE SEQUENCE [LARGE SCALE GENOMIC DNA]</scope>
    <source>
        <strain evidence="2 3">CECT 3273</strain>
    </source>
</reference>
<feature type="region of interest" description="Disordered" evidence="1">
    <location>
        <begin position="47"/>
        <end position="118"/>
    </location>
</feature>
<name>A0A7W7PQB5_9ACTN</name>
<sequence length="325" mass="32071">MTWSAALSGAALRTMRTAVGRRALEVALLVGAVFVLGMLCGERAQAADGMPGETAPVSPSTGTAGTVGTAVPDPVNSARTAKLNGGARPVAGRTPPADSRKSEAVGTPAADPVPLPLGTLGRSVGERVVRPVGELVGAVTGRSAVSPEELPALPGLTRPAPLPYLPGPPAVPGHALPAPITPGPEPEAPAPRPETPTAPPPPSADASSVPQGRAGAVAPVAFGPDASASVDTVDADGTTRGGEGHGAPRGAAHTEPAPAPHAPADQPDGAVGHRSTADNGAPRHGDAHAVTPCPRPPLRLVPGATEHAEATGTRDRHRDVPVPPA</sequence>
<comment type="caution">
    <text evidence="2">The sequence shown here is derived from an EMBL/GenBank/DDBJ whole genome shotgun (WGS) entry which is preliminary data.</text>
</comment>
<accession>A0A7W7PQB5</accession>
<feature type="compositionally biased region" description="Low complexity" evidence="1">
    <location>
        <begin position="225"/>
        <end position="236"/>
    </location>
</feature>
<evidence type="ECO:0000313" key="2">
    <source>
        <dbReference type="EMBL" id="MBB4897453.1"/>
    </source>
</evidence>
<dbReference type="EMBL" id="JACHJI010000002">
    <property type="protein sequence ID" value="MBB4897453.1"/>
    <property type="molecule type" value="Genomic_DNA"/>
</dbReference>
<evidence type="ECO:0000256" key="1">
    <source>
        <dbReference type="SAM" id="MobiDB-lite"/>
    </source>
</evidence>
<gene>
    <name evidence="2" type="ORF">FHS37_001480</name>
</gene>